<evidence type="ECO:0000313" key="15">
    <source>
        <dbReference type="Proteomes" id="UP000182373"/>
    </source>
</evidence>
<evidence type="ECO:0000313" key="14">
    <source>
        <dbReference type="EMBL" id="APH54798.1"/>
    </source>
</evidence>
<dbReference type="SUPFAM" id="SSF56935">
    <property type="entry name" value="Porins"/>
    <property type="match status" value="1"/>
</dbReference>
<dbReference type="InterPro" id="IPR000531">
    <property type="entry name" value="Beta-barrel_TonB"/>
</dbReference>
<evidence type="ECO:0000256" key="2">
    <source>
        <dbReference type="ARBA" id="ARBA00009810"/>
    </source>
</evidence>
<evidence type="ECO:0000256" key="1">
    <source>
        <dbReference type="ARBA" id="ARBA00004571"/>
    </source>
</evidence>
<dbReference type="GO" id="GO:0015891">
    <property type="term" value="P:siderophore transport"/>
    <property type="evidence" value="ECO:0007669"/>
    <property type="project" value="InterPro"/>
</dbReference>
<dbReference type="AlphaFoldDB" id="A0AAC9P8R2"/>
<dbReference type="FunFam" id="2.40.170.20:FF:000005">
    <property type="entry name" value="TonB-dependent siderophore receptor"/>
    <property type="match status" value="1"/>
</dbReference>
<feature type="domain" description="TonB-dependent receptor plug" evidence="13">
    <location>
        <begin position="84"/>
        <end position="184"/>
    </location>
</feature>
<keyword evidence="5 10" id="KW-0812">Transmembrane</keyword>
<dbReference type="GO" id="GO:0038023">
    <property type="term" value="F:signaling receptor activity"/>
    <property type="evidence" value="ECO:0007669"/>
    <property type="project" value="InterPro"/>
</dbReference>
<dbReference type="Pfam" id="PF07715">
    <property type="entry name" value="Plug"/>
    <property type="match status" value="1"/>
</dbReference>
<dbReference type="InterPro" id="IPR010105">
    <property type="entry name" value="TonB_sidphr_rcpt"/>
</dbReference>
<dbReference type="PROSITE" id="PS52016">
    <property type="entry name" value="TONB_DEPENDENT_REC_3"/>
    <property type="match status" value="1"/>
</dbReference>
<dbReference type="PANTHER" id="PTHR32552">
    <property type="entry name" value="FERRICHROME IRON RECEPTOR-RELATED"/>
    <property type="match status" value="1"/>
</dbReference>
<accession>A0AAC9P8R2</accession>
<protein>
    <submittedName>
        <fullName evidence="14">Outer membrane siderophore receptor</fullName>
    </submittedName>
</protein>
<reference evidence="15" key="1">
    <citation type="submission" date="2016-11" db="EMBL/GenBank/DDBJ databases">
        <title>Comparative genomic and phenotypic analysis of Granulibacter bethesdensis clinical isolates from patients with chronic granulomatous disease.</title>
        <authorList>
            <person name="Zarember K.A."/>
            <person name="Porcella S.F."/>
            <person name="Chu J."/>
            <person name="Ding L."/>
            <person name="Dahlstrom E."/>
            <person name="Barbian K."/>
            <person name="Martens C."/>
            <person name="Sykora L."/>
            <person name="Kramer S."/>
            <person name="Pettinato A.M."/>
            <person name="Hong H."/>
            <person name="Wald G."/>
            <person name="Berg L.J."/>
            <person name="Rogge L.S."/>
            <person name="Greenberg D.E."/>
            <person name="Falcone E.L."/>
            <person name="Neves J.F."/>
            <person name="Simoes M.J."/>
            <person name="Casal M."/>
            <person name="Rodriguez-Lopez F.C."/>
            <person name="Zelazny A."/>
            <person name="Gallin J.I."/>
            <person name="Holland S.M."/>
        </authorList>
    </citation>
    <scope>NUCLEOTIDE SEQUENCE [LARGE SCALE GENOMIC DNA]</scope>
    <source>
        <strain evidence="15">NIH9.1</strain>
    </source>
</reference>
<gene>
    <name evidence="14" type="ORF">GbCGDNIH9_1495</name>
</gene>
<dbReference type="Pfam" id="PF00593">
    <property type="entry name" value="TonB_dep_Rec_b-barrel"/>
    <property type="match status" value="1"/>
</dbReference>
<dbReference type="InterPro" id="IPR036942">
    <property type="entry name" value="Beta-barrel_TonB_sf"/>
</dbReference>
<sequence length="723" mass="77942">MPSLLRSLPHDRQPLAWQIGLPCLSLLWIVAMPGLAVAQQLEAESPELPTLSVSGQGGKQVHTSPSQDFLIPVTRSATRTDTPVRDVPQSVTVVPDQVLKDLAATRVDTALRYGGGFDVGNTFGGLSLDNYVVRGFATSEYYRNGFAAGARGYQPMPDASTIQNVDLLRGPAALVFGRGDPGGTFNIETKQPLDQSAVSVNSIFGGYALARGSVDATGALNADHTLLYRLNMAGERSGSFRNTVHSNRQVVSPVLSWRASPNTTVTLETQLMQADATFDRGVVPINNQLGPVPISTFLGEPDDKLIRNKSAVVQLRVDHKFNQDWSLRGGVQVMDGALTGFATEGASLPANSVLMSRSRRYRDYHWNDLIAQSYATGHLSTGRVRHTLLLGAEFERYTERELFMSSNAKQFPDLINVLNPVYTGLTPPLGITNDTQELSYSGALVAQDQMDLTRRLKFLLGLRLNYFNQQIVLQNRNTTTSQSDLVPTPRAGLIYELSNAASVYASVAQSFKPNSGVSASGTAFAPEQGTAYEVGTKLDLIDNRLSIQAALFTIDKSNVLTVDPNNANFNIATGAARSRGFDVAVAGSPLPGWQVIGGYAFTDAMVTKDVQLAYGTPLINVPRHTLSLLNVYEVQTGPLKGLGVGAGVIYRSNRAATSNDGGVILPSYVTLDALAYYPLTQHVRLAVNATNLTDATYYANSLGALRIMPGSPRTVFGNITFNF</sequence>
<comment type="subcellular location">
    <subcellularLocation>
        <location evidence="1 10">Cell outer membrane</location>
        <topology evidence="1 10">Multi-pass membrane protein</topology>
    </subcellularLocation>
</comment>
<proteinExistence type="inferred from homology"/>
<dbReference type="PANTHER" id="PTHR32552:SF90">
    <property type="entry name" value="METAL-PSEUDOPALINE RECEPTOR CNTO"/>
    <property type="match status" value="1"/>
</dbReference>
<evidence type="ECO:0000259" key="13">
    <source>
        <dbReference type="Pfam" id="PF07715"/>
    </source>
</evidence>
<dbReference type="InterPro" id="IPR039426">
    <property type="entry name" value="TonB-dep_rcpt-like"/>
</dbReference>
<keyword evidence="6 11" id="KW-0798">TonB box</keyword>
<evidence type="ECO:0000256" key="4">
    <source>
        <dbReference type="ARBA" id="ARBA00022452"/>
    </source>
</evidence>
<dbReference type="GO" id="GO:0009279">
    <property type="term" value="C:cell outer membrane"/>
    <property type="evidence" value="ECO:0007669"/>
    <property type="project" value="UniProtKB-SubCell"/>
</dbReference>
<evidence type="ECO:0000256" key="5">
    <source>
        <dbReference type="ARBA" id="ARBA00022692"/>
    </source>
</evidence>
<keyword evidence="4 10" id="KW-1134">Transmembrane beta strand</keyword>
<keyword evidence="7 10" id="KW-0472">Membrane</keyword>
<dbReference type="CDD" id="cd01347">
    <property type="entry name" value="ligand_gated_channel"/>
    <property type="match status" value="1"/>
</dbReference>
<feature type="domain" description="TonB-dependent receptor-like beta-barrel" evidence="12">
    <location>
        <begin position="257"/>
        <end position="692"/>
    </location>
</feature>
<dbReference type="GO" id="GO:0015344">
    <property type="term" value="F:siderophore uptake transmembrane transporter activity"/>
    <property type="evidence" value="ECO:0007669"/>
    <property type="project" value="TreeGrafter"/>
</dbReference>
<dbReference type="Proteomes" id="UP000182373">
    <property type="component" value="Chromosome"/>
</dbReference>
<dbReference type="Gene3D" id="2.170.130.10">
    <property type="entry name" value="TonB-dependent receptor, plug domain"/>
    <property type="match status" value="1"/>
</dbReference>
<evidence type="ECO:0000256" key="11">
    <source>
        <dbReference type="RuleBase" id="RU003357"/>
    </source>
</evidence>
<evidence type="ECO:0000256" key="9">
    <source>
        <dbReference type="ARBA" id="ARBA00023237"/>
    </source>
</evidence>
<keyword evidence="9 10" id="KW-0998">Cell outer membrane</keyword>
<dbReference type="InterPro" id="IPR012910">
    <property type="entry name" value="Plug_dom"/>
</dbReference>
<dbReference type="EMBL" id="CP018191">
    <property type="protein sequence ID" value="APH54798.1"/>
    <property type="molecule type" value="Genomic_DNA"/>
</dbReference>
<dbReference type="Gene3D" id="2.40.170.20">
    <property type="entry name" value="TonB-dependent receptor, beta-barrel domain"/>
    <property type="match status" value="1"/>
</dbReference>
<evidence type="ECO:0000259" key="12">
    <source>
        <dbReference type="Pfam" id="PF00593"/>
    </source>
</evidence>
<dbReference type="NCBIfam" id="TIGR01783">
    <property type="entry name" value="TonB-siderophor"/>
    <property type="match status" value="1"/>
</dbReference>
<evidence type="ECO:0000256" key="3">
    <source>
        <dbReference type="ARBA" id="ARBA00022448"/>
    </source>
</evidence>
<name>A0AAC9P8R2_9PROT</name>
<evidence type="ECO:0000256" key="6">
    <source>
        <dbReference type="ARBA" id="ARBA00023077"/>
    </source>
</evidence>
<keyword evidence="8 14" id="KW-0675">Receptor</keyword>
<evidence type="ECO:0000256" key="10">
    <source>
        <dbReference type="PROSITE-ProRule" id="PRU01360"/>
    </source>
</evidence>
<evidence type="ECO:0000256" key="8">
    <source>
        <dbReference type="ARBA" id="ARBA00023170"/>
    </source>
</evidence>
<keyword evidence="3 10" id="KW-0813">Transport</keyword>
<organism evidence="14 15">
    <name type="scientific">Granulibacter bethesdensis</name>
    <dbReference type="NCBI Taxonomy" id="364410"/>
    <lineage>
        <taxon>Bacteria</taxon>
        <taxon>Pseudomonadati</taxon>
        <taxon>Pseudomonadota</taxon>
        <taxon>Alphaproteobacteria</taxon>
        <taxon>Acetobacterales</taxon>
        <taxon>Acetobacteraceae</taxon>
        <taxon>Granulibacter</taxon>
    </lineage>
</organism>
<dbReference type="InterPro" id="IPR037066">
    <property type="entry name" value="Plug_dom_sf"/>
</dbReference>
<comment type="similarity">
    <text evidence="2 10 11">Belongs to the TonB-dependent receptor family.</text>
</comment>
<evidence type="ECO:0000256" key="7">
    <source>
        <dbReference type="ARBA" id="ARBA00023136"/>
    </source>
</evidence>